<dbReference type="InterPro" id="IPR003593">
    <property type="entry name" value="AAA+_ATPase"/>
</dbReference>
<dbReference type="PANTHER" id="PTHR45644">
    <property type="entry name" value="AAA ATPASE, PUTATIVE (AFU_ORTHOLOGUE AFUA_2G12920)-RELATED-RELATED"/>
    <property type="match status" value="1"/>
</dbReference>
<dbReference type="Gene3D" id="3.40.50.300">
    <property type="entry name" value="P-loop containing nucleotide triphosphate hydrolases"/>
    <property type="match status" value="1"/>
</dbReference>
<proteinExistence type="inferred from homology"/>
<dbReference type="InterPro" id="IPR003960">
    <property type="entry name" value="ATPase_AAA_CS"/>
</dbReference>
<keyword evidence="7" id="KW-1133">Transmembrane helix</keyword>
<dbReference type="Pfam" id="PF17862">
    <property type="entry name" value="AAA_lid_3"/>
    <property type="match status" value="1"/>
</dbReference>
<keyword evidence="2 6" id="KW-0547">Nucleotide-binding</keyword>
<keyword evidence="5" id="KW-0496">Mitochondrion</keyword>
<dbReference type="InterPro" id="IPR027417">
    <property type="entry name" value="P-loop_NTPase"/>
</dbReference>
<keyword evidence="10" id="KW-1185">Reference proteome</keyword>
<dbReference type="Gene3D" id="1.10.8.60">
    <property type="match status" value="1"/>
</dbReference>
<evidence type="ECO:0000256" key="5">
    <source>
        <dbReference type="ARBA" id="ARBA00023128"/>
    </source>
</evidence>
<dbReference type="STRING" id="564608.C1MKC2"/>
<evidence type="ECO:0000256" key="1">
    <source>
        <dbReference type="ARBA" id="ARBA00004572"/>
    </source>
</evidence>
<dbReference type="PANTHER" id="PTHR45644:SF3">
    <property type="entry name" value="FI08533P-RELATED"/>
    <property type="match status" value="1"/>
</dbReference>
<evidence type="ECO:0000256" key="7">
    <source>
        <dbReference type="SAM" id="Phobius"/>
    </source>
</evidence>
<evidence type="ECO:0000256" key="3">
    <source>
        <dbReference type="ARBA" id="ARBA00022787"/>
    </source>
</evidence>
<dbReference type="Proteomes" id="UP000001876">
    <property type="component" value="Unassembled WGS sequence"/>
</dbReference>
<dbReference type="InterPro" id="IPR003959">
    <property type="entry name" value="ATPase_AAA_core"/>
</dbReference>
<dbReference type="RefSeq" id="XP_003055969.1">
    <property type="nucleotide sequence ID" value="XM_003055923.1"/>
</dbReference>
<keyword evidence="4 6" id="KW-0067">ATP-binding</keyword>
<gene>
    <name evidence="9" type="ORF">MICPUCDRAFT_14046</name>
</gene>
<feature type="transmembrane region" description="Helical" evidence="7">
    <location>
        <begin position="12"/>
        <end position="33"/>
    </location>
</feature>
<evidence type="ECO:0000256" key="2">
    <source>
        <dbReference type="ARBA" id="ARBA00022741"/>
    </source>
</evidence>
<evidence type="ECO:0000313" key="9">
    <source>
        <dbReference type="EMBL" id="EEH59345.1"/>
    </source>
</evidence>
<evidence type="ECO:0000259" key="8">
    <source>
        <dbReference type="SMART" id="SM00382"/>
    </source>
</evidence>
<keyword evidence="7" id="KW-0472">Membrane</keyword>
<dbReference type="EMBL" id="GG663736">
    <property type="protein sequence ID" value="EEH59345.1"/>
    <property type="molecule type" value="Genomic_DNA"/>
</dbReference>
<dbReference type="InterPro" id="IPR051701">
    <property type="entry name" value="Mito_OM_Translocase_MSP1"/>
</dbReference>
<dbReference type="GeneID" id="9681485"/>
<keyword evidence="7" id="KW-0812">Transmembrane</keyword>
<dbReference type="GO" id="GO:0016887">
    <property type="term" value="F:ATP hydrolysis activity"/>
    <property type="evidence" value="ECO:0007669"/>
    <property type="project" value="InterPro"/>
</dbReference>
<dbReference type="PROSITE" id="PS00674">
    <property type="entry name" value="AAA"/>
    <property type="match status" value="1"/>
</dbReference>
<dbReference type="Pfam" id="PF00004">
    <property type="entry name" value="AAA"/>
    <property type="match status" value="1"/>
</dbReference>
<name>C1MKC2_MICPC</name>
<dbReference type="OrthoDB" id="10254455at2759"/>
<evidence type="ECO:0000256" key="4">
    <source>
        <dbReference type="ARBA" id="ARBA00022840"/>
    </source>
</evidence>
<dbReference type="eggNOG" id="KOG0737">
    <property type="taxonomic scope" value="Eukaryota"/>
</dbReference>
<keyword evidence="3" id="KW-1000">Mitochondrion outer membrane</keyword>
<dbReference type="SUPFAM" id="SSF52540">
    <property type="entry name" value="P-loop containing nucleoside triphosphate hydrolases"/>
    <property type="match status" value="1"/>
</dbReference>
<accession>C1MKC2</accession>
<evidence type="ECO:0000313" key="10">
    <source>
        <dbReference type="Proteomes" id="UP000001876"/>
    </source>
</evidence>
<evidence type="ECO:0000256" key="6">
    <source>
        <dbReference type="RuleBase" id="RU003651"/>
    </source>
</evidence>
<dbReference type="InterPro" id="IPR041569">
    <property type="entry name" value="AAA_lid_3"/>
</dbReference>
<feature type="non-terminal residue" evidence="9">
    <location>
        <position position="327"/>
    </location>
</feature>
<protein>
    <submittedName>
        <fullName evidence="9">Predicted protein</fullName>
    </submittedName>
</protein>
<reference evidence="9 10" key="1">
    <citation type="journal article" date="2009" name="Science">
        <title>Green evolution and dynamic adaptations revealed by genomes of the marine picoeukaryotes Micromonas.</title>
        <authorList>
            <person name="Worden A.Z."/>
            <person name="Lee J.H."/>
            <person name="Mock T."/>
            <person name="Rouze P."/>
            <person name="Simmons M.P."/>
            <person name="Aerts A.L."/>
            <person name="Allen A.E."/>
            <person name="Cuvelier M.L."/>
            <person name="Derelle E."/>
            <person name="Everett M.V."/>
            <person name="Foulon E."/>
            <person name="Grimwood J."/>
            <person name="Gundlach H."/>
            <person name="Henrissat B."/>
            <person name="Napoli C."/>
            <person name="McDonald S.M."/>
            <person name="Parker M.S."/>
            <person name="Rombauts S."/>
            <person name="Salamov A."/>
            <person name="Von Dassow P."/>
            <person name="Badger J.H."/>
            <person name="Coutinho P.M."/>
            <person name="Demir E."/>
            <person name="Dubchak I."/>
            <person name="Gentemann C."/>
            <person name="Eikrem W."/>
            <person name="Gready J.E."/>
            <person name="John U."/>
            <person name="Lanier W."/>
            <person name="Lindquist E.A."/>
            <person name="Lucas S."/>
            <person name="Mayer K.F."/>
            <person name="Moreau H."/>
            <person name="Not F."/>
            <person name="Otillar R."/>
            <person name="Panaud O."/>
            <person name="Pangilinan J."/>
            <person name="Paulsen I."/>
            <person name="Piegu B."/>
            <person name="Poliakov A."/>
            <person name="Robbens S."/>
            <person name="Schmutz J."/>
            <person name="Toulza E."/>
            <person name="Wyss T."/>
            <person name="Zelensky A."/>
            <person name="Zhou K."/>
            <person name="Armbrust E.V."/>
            <person name="Bhattacharya D."/>
            <person name="Goodenough U.W."/>
            <person name="Van de Peer Y."/>
            <person name="Grigoriev I.V."/>
        </authorList>
    </citation>
    <scope>NUCLEOTIDE SEQUENCE [LARGE SCALE GENOMIC DNA]</scope>
    <source>
        <strain evidence="9 10">CCMP1545</strain>
    </source>
</reference>
<dbReference type="FunFam" id="3.40.50.300:FF:000538">
    <property type="entry name" value="ATPase family AAA domain-containing protein 1"/>
    <property type="match status" value="1"/>
</dbReference>
<feature type="domain" description="AAA+ ATPase" evidence="8">
    <location>
        <begin position="120"/>
        <end position="256"/>
    </location>
</feature>
<dbReference type="KEGG" id="mpp:MICPUCDRAFT_14046"/>
<comment type="subcellular location">
    <subcellularLocation>
        <location evidence="1">Mitochondrion outer membrane</location>
        <topology evidence="1">Single-pass membrane protein</topology>
    </subcellularLocation>
</comment>
<dbReference type="OMA" id="NTNICVL"/>
<organism evidence="10">
    <name type="scientific">Micromonas pusilla (strain CCMP1545)</name>
    <name type="common">Picoplanktonic green alga</name>
    <dbReference type="NCBI Taxonomy" id="564608"/>
    <lineage>
        <taxon>Eukaryota</taxon>
        <taxon>Viridiplantae</taxon>
        <taxon>Chlorophyta</taxon>
        <taxon>Mamiellophyceae</taxon>
        <taxon>Mamiellales</taxon>
        <taxon>Mamiellaceae</taxon>
        <taxon>Micromonas</taxon>
    </lineage>
</organism>
<dbReference type="SMART" id="SM00382">
    <property type="entry name" value="AAA"/>
    <property type="match status" value="1"/>
</dbReference>
<dbReference type="GO" id="GO:0005741">
    <property type="term" value="C:mitochondrial outer membrane"/>
    <property type="evidence" value="ECO:0007669"/>
    <property type="project" value="UniProtKB-SubCell"/>
</dbReference>
<comment type="similarity">
    <text evidence="6">Belongs to the AAA ATPase family.</text>
</comment>
<dbReference type="GO" id="GO:0005524">
    <property type="term" value="F:ATP binding"/>
    <property type="evidence" value="ECO:0007669"/>
    <property type="project" value="UniProtKB-KW"/>
</dbReference>
<dbReference type="AlphaFoldDB" id="C1MKC2"/>
<sequence length="327" mass="36373">MAGQRQREPGMLPDIIFSLAMLAISVIPLHFFLKQLDPTRADREAAAKKKKLIARRLGRPDIVTNQFEDVIAGDVVNPDSITTTFAQIGGLEETKRALQEIVILPLLRPELFKSGNLLRPVKGCMLYGPPGTGKTMLAKALAKECDACFINVRASTLQSKWFGDANKLVAAVFSLAWKLQPSIIFIDEVDSFLGSRKTNEHEASTSMKTEFMTMWDGFQTNEHARVMVLAATNRPWEVDDAILRRLPRSFEVALPDKVNRIEILKVFLRDENVESGFFGMNETSPVTKIAAATERYSGSDLEELCKAAAYGPVRDVLAAEQRARTES</sequence>